<gene>
    <name evidence="1" type="ORF">S01H1_46113</name>
</gene>
<dbReference type="AlphaFoldDB" id="X0UI86"/>
<protein>
    <submittedName>
        <fullName evidence="1">Uncharacterized protein</fullName>
    </submittedName>
</protein>
<feature type="non-terminal residue" evidence="1">
    <location>
        <position position="1"/>
    </location>
</feature>
<reference evidence="1" key="1">
    <citation type="journal article" date="2014" name="Front. Microbiol.">
        <title>High frequency of phylogenetically diverse reductive dehalogenase-homologous genes in deep subseafloor sedimentary metagenomes.</title>
        <authorList>
            <person name="Kawai M."/>
            <person name="Futagami T."/>
            <person name="Toyoda A."/>
            <person name="Takaki Y."/>
            <person name="Nishi S."/>
            <person name="Hori S."/>
            <person name="Arai W."/>
            <person name="Tsubouchi T."/>
            <person name="Morono Y."/>
            <person name="Uchiyama I."/>
            <person name="Ito T."/>
            <person name="Fujiyama A."/>
            <person name="Inagaki F."/>
            <person name="Takami H."/>
        </authorList>
    </citation>
    <scope>NUCLEOTIDE SEQUENCE</scope>
    <source>
        <strain evidence="1">Expedition CK06-06</strain>
    </source>
</reference>
<organism evidence="1">
    <name type="scientific">marine sediment metagenome</name>
    <dbReference type="NCBI Taxonomy" id="412755"/>
    <lineage>
        <taxon>unclassified sequences</taxon>
        <taxon>metagenomes</taxon>
        <taxon>ecological metagenomes</taxon>
    </lineage>
</organism>
<evidence type="ECO:0000313" key="1">
    <source>
        <dbReference type="EMBL" id="GAG05330.1"/>
    </source>
</evidence>
<accession>X0UI86</accession>
<dbReference type="EMBL" id="BARS01029508">
    <property type="protein sequence ID" value="GAG05330.1"/>
    <property type="molecule type" value="Genomic_DNA"/>
</dbReference>
<name>X0UI86_9ZZZZ</name>
<proteinExistence type="predicted"/>
<comment type="caution">
    <text evidence="1">The sequence shown here is derived from an EMBL/GenBank/DDBJ whole genome shotgun (WGS) entry which is preliminary data.</text>
</comment>
<sequence length="44" mass="4624">ASTTSFFWVWNNVPCHVTLLAAGSLVDTVIPAGKRGGPEAEPRA</sequence>